<dbReference type="CDD" id="cd12830">
    <property type="entry name" value="MtCorA-like"/>
    <property type="match status" value="1"/>
</dbReference>
<gene>
    <name evidence="13" type="ORF">B1806_10505</name>
</gene>
<dbReference type="SUPFAM" id="SSF144083">
    <property type="entry name" value="Magnesium transport protein CorA, transmembrane region"/>
    <property type="match status" value="1"/>
</dbReference>
<dbReference type="GO" id="GO:0015095">
    <property type="term" value="F:magnesium ion transmembrane transporter activity"/>
    <property type="evidence" value="ECO:0007669"/>
    <property type="project" value="TreeGrafter"/>
</dbReference>
<dbReference type="Pfam" id="PF01544">
    <property type="entry name" value="CorA"/>
    <property type="match status" value="1"/>
</dbReference>
<evidence type="ECO:0000256" key="3">
    <source>
        <dbReference type="ARBA" id="ARBA00022448"/>
    </source>
</evidence>
<dbReference type="OrthoDB" id="9803416at2"/>
<dbReference type="Gene3D" id="3.30.460.20">
    <property type="entry name" value="CorA soluble domain-like"/>
    <property type="match status" value="1"/>
</dbReference>
<evidence type="ECO:0000313" key="14">
    <source>
        <dbReference type="Proteomes" id="UP000307749"/>
    </source>
</evidence>
<dbReference type="PANTHER" id="PTHR46494:SF1">
    <property type="entry name" value="CORA FAMILY METAL ION TRANSPORTER (EUROFUNG)"/>
    <property type="match status" value="1"/>
</dbReference>
<evidence type="ECO:0000256" key="4">
    <source>
        <dbReference type="ARBA" id="ARBA00022475"/>
    </source>
</evidence>
<accession>A0A4S3KLT0</accession>
<dbReference type="RefSeq" id="WP_081126614.1">
    <property type="nucleotide sequence ID" value="NZ_LDOS01000001.1"/>
</dbReference>
<evidence type="ECO:0000256" key="8">
    <source>
        <dbReference type="ARBA" id="ARBA00023065"/>
    </source>
</evidence>
<comment type="subcellular location">
    <subcellularLocation>
        <location evidence="1">Cell membrane</location>
        <topology evidence="1">Multi-pass membrane protein</topology>
    </subcellularLocation>
</comment>
<organism evidence="13 14">
    <name type="scientific">Metallibacterium scheffleri</name>
    <dbReference type="NCBI Taxonomy" id="993689"/>
    <lineage>
        <taxon>Bacteria</taxon>
        <taxon>Pseudomonadati</taxon>
        <taxon>Pseudomonadota</taxon>
        <taxon>Gammaproteobacteria</taxon>
        <taxon>Lysobacterales</taxon>
        <taxon>Rhodanobacteraceae</taxon>
        <taxon>Metallibacterium</taxon>
    </lineage>
</organism>
<comment type="function">
    <text evidence="11">Mediates influx of magnesium ions. Alternates between open and closed states. Activated by low cytoplasmic Mg(2+) levels. Inactive when cytoplasmic Mg(2+) levels are high.</text>
</comment>
<dbReference type="Proteomes" id="UP000307749">
    <property type="component" value="Unassembled WGS sequence"/>
</dbReference>
<evidence type="ECO:0000256" key="5">
    <source>
        <dbReference type="ARBA" id="ARBA00022692"/>
    </source>
</evidence>
<keyword evidence="14" id="KW-1185">Reference proteome</keyword>
<comment type="catalytic activity">
    <reaction evidence="10">
        <text>Mg(2+)(in) = Mg(2+)(out)</text>
        <dbReference type="Rhea" id="RHEA:29827"/>
        <dbReference type="ChEBI" id="CHEBI:18420"/>
    </reaction>
</comment>
<dbReference type="GO" id="GO:0050897">
    <property type="term" value="F:cobalt ion binding"/>
    <property type="evidence" value="ECO:0007669"/>
    <property type="project" value="TreeGrafter"/>
</dbReference>
<evidence type="ECO:0000256" key="1">
    <source>
        <dbReference type="ARBA" id="ARBA00004651"/>
    </source>
</evidence>
<dbReference type="InterPro" id="IPR045861">
    <property type="entry name" value="CorA_cytoplasmic_dom"/>
</dbReference>
<dbReference type="PANTHER" id="PTHR46494">
    <property type="entry name" value="CORA FAMILY METAL ION TRANSPORTER (EUROFUNG)"/>
    <property type="match status" value="1"/>
</dbReference>
<dbReference type="FunFam" id="1.20.58.340:FF:000004">
    <property type="entry name" value="Magnesium transport protein CorA"/>
    <property type="match status" value="1"/>
</dbReference>
<keyword evidence="4" id="KW-1003">Cell membrane</keyword>
<name>A0A4S3KLT0_9GAMM</name>
<sequence>MANPVPAQHPAENLPAAVPGVVACVAYERNGQRLGDIDLAAISDTLRERGRFVWVGLYEPDDALLARMQEEFALHPLAVEDARNAHQRPKIEPYGESLFVVARTAARAGARISFGETHVFLGANYIISVRHGSSPSYAPVRHAAEQNPALLAQGPGYALYSVLDAIVDGFMPVLETYQAELEDLESAIFAKQWKRGTLKRLYGMQRELTRLRLAVAPLQDVLAQLERLHPAFIPETVRPYFRDVNDHANRINDAVSAMREMLGAAMNVSVSLVTLNQNEVVKRLAGWAALLAVPTLLTGWFGMNFRHMPELDQPWAYPALIAFTLTLCGGLYLMLKRARWL</sequence>
<dbReference type="GO" id="GO:0000287">
    <property type="term" value="F:magnesium ion binding"/>
    <property type="evidence" value="ECO:0007669"/>
    <property type="project" value="TreeGrafter"/>
</dbReference>
<dbReference type="InterPro" id="IPR045863">
    <property type="entry name" value="CorA_TM1_TM2"/>
</dbReference>
<keyword evidence="9 12" id="KW-0472">Membrane</keyword>
<dbReference type="GO" id="GO:0005886">
    <property type="term" value="C:plasma membrane"/>
    <property type="evidence" value="ECO:0007669"/>
    <property type="project" value="UniProtKB-SubCell"/>
</dbReference>
<comment type="caution">
    <text evidence="13">The sequence shown here is derived from an EMBL/GenBank/DDBJ whole genome shotgun (WGS) entry which is preliminary data.</text>
</comment>
<evidence type="ECO:0000256" key="7">
    <source>
        <dbReference type="ARBA" id="ARBA00022989"/>
    </source>
</evidence>
<keyword evidence="6" id="KW-0460">Magnesium</keyword>
<dbReference type="GO" id="GO:0015087">
    <property type="term" value="F:cobalt ion transmembrane transporter activity"/>
    <property type="evidence" value="ECO:0007669"/>
    <property type="project" value="TreeGrafter"/>
</dbReference>
<feature type="transmembrane region" description="Helical" evidence="12">
    <location>
        <begin position="315"/>
        <end position="335"/>
    </location>
</feature>
<reference evidence="13 14" key="1">
    <citation type="submission" date="2017-02" db="EMBL/GenBank/DDBJ databases">
        <title>Whole genome sequencing of Metallibacterium scheffleri DSM 24874 (T).</title>
        <authorList>
            <person name="Kumar S."/>
            <person name="Patil P."/>
            <person name="Patil P.B."/>
        </authorList>
    </citation>
    <scope>NUCLEOTIDE SEQUENCE [LARGE SCALE GENOMIC DNA]</scope>
    <source>
        <strain evidence="13 14">DSM 24874</strain>
    </source>
</reference>
<keyword evidence="3" id="KW-0813">Transport</keyword>
<comment type="similarity">
    <text evidence="2">Belongs to the CorA metal ion transporter (MIT) (TC 1.A.35) family.</text>
</comment>
<evidence type="ECO:0000256" key="2">
    <source>
        <dbReference type="ARBA" id="ARBA00009765"/>
    </source>
</evidence>
<evidence type="ECO:0000313" key="13">
    <source>
        <dbReference type="EMBL" id="THD09749.1"/>
    </source>
</evidence>
<dbReference type="STRING" id="993689.GCA_002077135_01315"/>
<proteinExistence type="inferred from homology"/>
<evidence type="ECO:0000256" key="12">
    <source>
        <dbReference type="SAM" id="Phobius"/>
    </source>
</evidence>
<dbReference type="SUPFAM" id="SSF143865">
    <property type="entry name" value="CorA soluble domain-like"/>
    <property type="match status" value="1"/>
</dbReference>
<evidence type="ECO:0000256" key="11">
    <source>
        <dbReference type="ARBA" id="ARBA00045497"/>
    </source>
</evidence>
<dbReference type="EMBL" id="MWQO01000036">
    <property type="protein sequence ID" value="THD09749.1"/>
    <property type="molecule type" value="Genomic_DNA"/>
</dbReference>
<evidence type="ECO:0000256" key="10">
    <source>
        <dbReference type="ARBA" id="ARBA00034269"/>
    </source>
</evidence>
<dbReference type="AlphaFoldDB" id="A0A4S3KLT0"/>
<evidence type="ECO:0000256" key="9">
    <source>
        <dbReference type="ARBA" id="ARBA00023136"/>
    </source>
</evidence>
<protein>
    <submittedName>
        <fullName evidence="13">Magnesium transporter</fullName>
    </submittedName>
</protein>
<keyword evidence="5 12" id="KW-0812">Transmembrane</keyword>
<feature type="transmembrane region" description="Helical" evidence="12">
    <location>
        <begin position="284"/>
        <end position="303"/>
    </location>
</feature>
<keyword evidence="7 12" id="KW-1133">Transmembrane helix</keyword>
<dbReference type="Gene3D" id="1.20.58.340">
    <property type="entry name" value="Magnesium transport protein CorA, transmembrane region"/>
    <property type="match status" value="2"/>
</dbReference>
<keyword evidence="8" id="KW-0406">Ion transport</keyword>
<evidence type="ECO:0000256" key="6">
    <source>
        <dbReference type="ARBA" id="ARBA00022842"/>
    </source>
</evidence>
<dbReference type="InterPro" id="IPR002523">
    <property type="entry name" value="MgTranspt_CorA/ZnTranspt_ZntB"/>
</dbReference>